<dbReference type="EMBL" id="SLWL01000006">
    <property type="protein sequence ID" value="TCO13411.1"/>
    <property type="molecule type" value="Genomic_DNA"/>
</dbReference>
<comment type="caution">
    <text evidence="1">The sequence shown here is derived from an EMBL/GenBank/DDBJ whole genome shotgun (WGS) entry which is preliminary data.</text>
</comment>
<dbReference type="InterPro" id="IPR006311">
    <property type="entry name" value="TAT_signal"/>
</dbReference>
<protein>
    <recommendedName>
        <fullName evidence="3">DUF3016 family protein</fullName>
    </recommendedName>
</protein>
<dbReference type="AlphaFoldDB" id="A0A4R2GST6"/>
<accession>A0A4R2GST6</accession>
<organism evidence="1 2">
    <name type="scientific">Camelimonas lactis</name>
    <dbReference type="NCBI Taxonomy" id="659006"/>
    <lineage>
        <taxon>Bacteria</taxon>
        <taxon>Pseudomonadati</taxon>
        <taxon>Pseudomonadota</taxon>
        <taxon>Alphaproteobacteria</taxon>
        <taxon>Hyphomicrobiales</taxon>
        <taxon>Chelatococcaceae</taxon>
        <taxon>Camelimonas</taxon>
    </lineage>
</organism>
<dbReference type="Proteomes" id="UP000294881">
    <property type="component" value="Unassembled WGS sequence"/>
</dbReference>
<evidence type="ECO:0008006" key="3">
    <source>
        <dbReference type="Google" id="ProtNLM"/>
    </source>
</evidence>
<dbReference type="RefSeq" id="WP_132006329.1">
    <property type="nucleotide sequence ID" value="NZ_JBHUNN010000002.1"/>
</dbReference>
<dbReference type="OrthoDB" id="8159918at2"/>
<sequence>MLSPVFSLSRRLLLALGLGLVVAGGLALAPAFSGQDRSDARAATGYASVTVDTAPLGASLYGPTGERLRAMMQAEMKRRFRITGDATQPRLVVRITEIVIPANFGLDNQSGGAALQTTDRMDGETLVVAPDGKVLQRFPVTVTAPSSTALGENGVEADFRRLGDLVRSFASWSARYAGSR</sequence>
<dbReference type="PROSITE" id="PS51318">
    <property type="entry name" value="TAT"/>
    <property type="match status" value="1"/>
</dbReference>
<proteinExistence type="predicted"/>
<name>A0A4R2GST6_9HYPH</name>
<keyword evidence="2" id="KW-1185">Reference proteome</keyword>
<gene>
    <name evidence="1" type="ORF">EV666_106123</name>
</gene>
<reference evidence="1 2" key="1">
    <citation type="submission" date="2019-03" db="EMBL/GenBank/DDBJ databases">
        <title>Genomic Encyclopedia of Type Strains, Phase IV (KMG-IV): sequencing the most valuable type-strain genomes for metagenomic binning, comparative biology and taxonomic classification.</title>
        <authorList>
            <person name="Goeker M."/>
        </authorList>
    </citation>
    <scope>NUCLEOTIDE SEQUENCE [LARGE SCALE GENOMIC DNA]</scope>
    <source>
        <strain evidence="1 2">DSM 22958</strain>
    </source>
</reference>
<evidence type="ECO:0000313" key="2">
    <source>
        <dbReference type="Proteomes" id="UP000294881"/>
    </source>
</evidence>
<evidence type="ECO:0000313" key="1">
    <source>
        <dbReference type="EMBL" id="TCO13411.1"/>
    </source>
</evidence>